<dbReference type="RefSeq" id="WP_344741287.1">
    <property type="nucleotide sequence ID" value="NZ_BAABAY010000002.1"/>
</dbReference>
<dbReference type="SUPFAM" id="SSF49464">
    <property type="entry name" value="Carboxypeptidase regulatory domain-like"/>
    <property type="match status" value="1"/>
</dbReference>
<evidence type="ECO:0000256" key="1">
    <source>
        <dbReference type="SAM" id="SignalP"/>
    </source>
</evidence>
<feature type="chain" id="PRO_5045538010" evidence="1">
    <location>
        <begin position="19"/>
        <end position="298"/>
    </location>
</feature>
<comment type="caution">
    <text evidence="2">The sequence shown here is derived from an EMBL/GenBank/DDBJ whole genome shotgun (WGS) entry which is preliminary data.</text>
</comment>
<dbReference type="Proteomes" id="UP001610100">
    <property type="component" value="Unassembled WGS sequence"/>
</dbReference>
<evidence type="ECO:0000313" key="2">
    <source>
        <dbReference type="EMBL" id="MFH6772032.1"/>
    </source>
</evidence>
<feature type="signal peptide" evidence="1">
    <location>
        <begin position="1"/>
        <end position="18"/>
    </location>
</feature>
<dbReference type="InterPro" id="IPR008969">
    <property type="entry name" value="CarboxyPept-like_regulatory"/>
</dbReference>
<keyword evidence="1" id="KW-0732">Signal</keyword>
<dbReference type="EMBL" id="JBAWKB010000002">
    <property type="protein sequence ID" value="MFH6772032.1"/>
    <property type="molecule type" value="Genomic_DNA"/>
</dbReference>
<accession>A0ABW7N345</accession>
<protein>
    <submittedName>
        <fullName evidence="2">Carboxypeptidase-like regulatory domain-containing protein</fullName>
    </submittedName>
</protein>
<sequence length="298" mass="34277">MKKALLLLFLFTTTITFCQSKTYSGIVKDKNSKTPIPGVVVKVKGTEIGTQTDFEGNFKISVPDSLNILEFLFVGYRTFEYKLGSKKSIEIFLKEDCNKDFFDAYEISLLANSGLFHNPIGTQLEITSPYTRIGVIKGSYSYQTNRDTNTFQFGELELRHPISNCDFDMDFRWNYKDISFERNFFSRSYAIESQLNLHNINLIAGYSHMNLNKIPENKIKSSSGILMGLEKELFLGPFYGTLSSKVAMFNGATEFQSELQSSYKWFTFFLRYYSLDRFNELSLGVGVTLNYYKWIKSG</sequence>
<evidence type="ECO:0000313" key="3">
    <source>
        <dbReference type="Proteomes" id="UP001610100"/>
    </source>
</evidence>
<dbReference type="Gene3D" id="2.60.40.1120">
    <property type="entry name" value="Carboxypeptidase-like, regulatory domain"/>
    <property type="match status" value="1"/>
</dbReference>
<reference evidence="2 3" key="1">
    <citation type="submission" date="2024-02" db="EMBL/GenBank/DDBJ databases">
        <title>A Gaetbulibacter species isolated from tidal flats and genomic insights of their niches.</title>
        <authorList>
            <person name="Ye Y."/>
        </authorList>
    </citation>
    <scope>NUCLEOTIDE SEQUENCE [LARGE SCALE GENOMIC DNA]</scope>
    <source>
        <strain evidence="2 3">KYW382</strain>
    </source>
</reference>
<gene>
    <name evidence="2" type="ORF">V8G58_08810</name>
</gene>
<dbReference type="Pfam" id="PF13715">
    <property type="entry name" value="CarbopepD_reg_2"/>
    <property type="match status" value="1"/>
</dbReference>
<organism evidence="2 3">
    <name type="scientific">Gaetbulibacter aestuarii</name>
    <dbReference type="NCBI Taxonomy" id="1502358"/>
    <lineage>
        <taxon>Bacteria</taxon>
        <taxon>Pseudomonadati</taxon>
        <taxon>Bacteroidota</taxon>
        <taxon>Flavobacteriia</taxon>
        <taxon>Flavobacteriales</taxon>
        <taxon>Flavobacteriaceae</taxon>
        <taxon>Gaetbulibacter</taxon>
    </lineage>
</organism>
<proteinExistence type="predicted"/>
<name>A0ABW7N345_9FLAO</name>
<keyword evidence="3" id="KW-1185">Reference proteome</keyword>